<dbReference type="GO" id="GO:0003676">
    <property type="term" value="F:nucleic acid binding"/>
    <property type="evidence" value="ECO:0007669"/>
    <property type="project" value="InterPro"/>
</dbReference>
<protein>
    <recommendedName>
        <fullName evidence="3">Transposase Tc1-like domain-containing protein</fullName>
    </recommendedName>
</protein>
<evidence type="ECO:0000313" key="2">
    <source>
        <dbReference type="Proteomes" id="UP001432027"/>
    </source>
</evidence>
<dbReference type="Gene3D" id="3.30.420.10">
    <property type="entry name" value="Ribonuclease H-like superfamily/Ribonuclease H"/>
    <property type="match status" value="1"/>
</dbReference>
<organism evidence="1 2">
    <name type="scientific">Pristionchus entomophagus</name>
    <dbReference type="NCBI Taxonomy" id="358040"/>
    <lineage>
        <taxon>Eukaryota</taxon>
        <taxon>Metazoa</taxon>
        <taxon>Ecdysozoa</taxon>
        <taxon>Nematoda</taxon>
        <taxon>Chromadorea</taxon>
        <taxon>Rhabditida</taxon>
        <taxon>Rhabditina</taxon>
        <taxon>Diplogasteromorpha</taxon>
        <taxon>Diplogasteroidea</taxon>
        <taxon>Neodiplogasteridae</taxon>
        <taxon>Pristionchus</taxon>
    </lineage>
</organism>
<dbReference type="Proteomes" id="UP001432027">
    <property type="component" value="Unassembled WGS sequence"/>
</dbReference>
<dbReference type="InterPro" id="IPR052338">
    <property type="entry name" value="Transposase_5"/>
</dbReference>
<evidence type="ECO:0000313" key="1">
    <source>
        <dbReference type="EMBL" id="GMS99232.1"/>
    </source>
</evidence>
<dbReference type="EMBL" id="BTSX01000005">
    <property type="protein sequence ID" value="GMS99232.1"/>
    <property type="molecule type" value="Genomic_DNA"/>
</dbReference>
<dbReference type="PANTHER" id="PTHR23022">
    <property type="entry name" value="TRANSPOSABLE ELEMENT-RELATED"/>
    <property type="match status" value="1"/>
</dbReference>
<sequence length="275" mass="32026">ATKYRRSKAVLPIRKCIRDDIRGMRDDGMTYRQIAQDLRRRKHKISASTVRRIKGLRAPRRRYAPRSVPVALHPTVKKLVDKLYEEESTRTTNEIIELVEEHTGVKVTRDVVANIREELELNQYRVRYGHTVRIVNQLIRMVYCERMLDSGEQYLTHVFTDETYIQLGKNSRTCFVKSRHDATHPAPKHVPKILLWGGISVRGPSPIKILRGKDSIVDSGKYQWILHESYLDWRWNSFGPSATLVQEWAPAHSSNSTKLYFERSAIQVFSSLTQK</sequence>
<dbReference type="AlphaFoldDB" id="A0AAV5TYG4"/>
<evidence type="ECO:0008006" key="3">
    <source>
        <dbReference type="Google" id="ProtNLM"/>
    </source>
</evidence>
<feature type="non-terminal residue" evidence="1">
    <location>
        <position position="275"/>
    </location>
</feature>
<name>A0AAV5TYG4_9BILA</name>
<proteinExistence type="predicted"/>
<dbReference type="InterPro" id="IPR036397">
    <property type="entry name" value="RNaseH_sf"/>
</dbReference>
<gene>
    <name evidence="1" type="ORF">PENTCL1PPCAC_21407</name>
</gene>
<comment type="caution">
    <text evidence="1">The sequence shown here is derived from an EMBL/GenBank/DDBJ whole genome shotgun (WGS) entry which is preliminary data.</text>
</comment>
<reference evidence="1" key="1">
    <citation type="submission" date="2023-10" db="EMBL/GenBank/DDBJ databases">
        <title>Genome assembly of Pristionchus species.</title>
        <authorList>
            <person name="Yoshida K."/>
            <person name="Sommer R.J."/>
        </authorList>
    </citation>
    <scope>NUCLEOTIDE SEQUENCE</scope>
    <source>
        <strain evidence="1">RS0144</strain>
    </source>
</reference>
<keyword evidence="2" id="KW-1185">Reference proteome</keyword>
<accession>A0AAV5TYG4</accession>
<feature type="non-terminal residue" evidence="1">
    <location>
        <position position="1"/>
    </location>
</feature>
<dbReference type="PANTHER" id="PTHR23022:SF135">
    <property type="entry name" value="SI:DKEY-77F5.3"/>
    <property type="match status" value="1"/>
</dbReference>